<dbReference type="NCBIfam" id="NF004051">
    <property type="entry name" value="PRK05571.1"/>
    <property type="match status" value="1"/>
</dbReference>
<dbReference type="PIRSF" id="PIRSF005384">
    <property type="entry name" value="RpiB_LacA_B"/>
    <property type="match status" value="1"/>
</dbReference>
<organism evidence="2">
    <name type="scientific">hydrocarbon metagenome</name>
    <dbReference type="NCBI Taxonomy" id="938273"/>
    <lineage>
        <taxon>unclassified sequences</taxon>
        <taxon>metagenomes</taxon>
        <taxon>ecological metagenomes</taxon>
    </lineage>
</organism>
<dbReference type="Gene3D" id="3.40.1400.10">
    <property type="entry name" value="Sugar-phosphate isomerase, RpiB/LacA/LacB"/>
    <property type="match status" value="1"/>
</dbReference>
<dbReference type="EC" id="5.3.1.6" evidence="2"/>
<dbReference type="GO" id="GO:0019316">
    <property type="term" value="P:D-allose catabolic process"/>
    <property type="evidence" value="ECO:0007669"/>
    <property type="project" value="TreeGrafter"/>
</dbReference>
<dbReference type="GO" id="GO:0004751">
    <property type="term" value="F:ribose-5-phosphate isomerase activity"/>
    <property type="evidence" value="ECO:0007669"/>
    <property type="project" value="UniProtKB-EC"/>
</dbReference>
<comment type="caution">
    <text evidence="2">The sequence shown here is derived from an EMBL/GenBank/DDBJ whole genome shotgun (WGS) entry which is preliminary data.</text>
</comment>
<keyword evidence="1 2" id="KW-0413">Isomerase</keyword>
<dbReference type="PANTHER" id="PTHR30345:SF0">
    <property type="entry name" value="DNA DAMAGE-REPAIR_TOLERATION PROTEIN DRT102"/>
    <property type="match status" value="1"/>
</dbReference>
<dbReference type="AlphaFoldDB" id="A0A0W8E9X8"/>
<dbReference type="InterPro" id="IPR036569">
    <property type="entry name" value="RpiB_LacA_LacB_sf"/>
</dbReference>
<dbReference type="SUPFAM" id="SSF89623">
    <property type="entry name" value="Ribose/Galactose isomerase RpiB/AlsB"/>
    <property type="match status" value="1"/>
</dbReference>
<reference evidence="2" key="1">
    <citation type="journal article" date="2015" name="Proc. Natl. Acad. Sci. U.S.A.">
        <title>Networks of energetic and metabolic interactions define dynamics in microbial communities.</title>
        <authorList>
            <person name="Embree M."/>
            <person name="Liu J.K."/>
            <person name="Al-Bassam M.M."/>
            <person name="Zengler K."/>
        </authorList>
    </citation>
    <scope>NUCLEOTIDE SEQUENCE</scope>
</reference>
<protein>
    <submittedName>
        <fullName evidence="2">Ribose 5-phosphate isomerase b</fullName>
        <ecNumber evidence="2">5.3.1.6</ecNumber>
    </submittedName>
</protein>
<dbReference type="PANTHER" id="PTHR30345">
    <property type="entry name" value="RIBOSE-5-PHOSPHATE ISOMERASE B"/>
    <property type="match status" value="1"/>
</dbReference>
<dbReference type="EMBL" id="LNQE01001821">
    <property type="protein sequence ID" value="KUG05293.1"/>
    <property type="molecule type" value="Genomic_DNA"/>
</dbReference>
<dbReference type="InterPro" id="IPR004785">
    <property type="entry name" value="RpiB"/>
</dbReference>
<dbReference type="GO" id="GO:0009052">
    <property type="term" value="P:pentose-phosphate shunt, non-oxidative branch"/>
    <property type="evidence" value="ECO:0007669"/>
    <property type="project" value="TreeGrafter"/>
</dbReference>
<proteinExistence type="predicted"/>
<evidence type="ECO:0000313" key="2">
    <source>
        <dbReference type="EMBL" id="KUG05293.1"/>
    </source>
</evidence>
<dbReference type="InterPro" id="IPR003500">
    <property type="entry name" value="RpiB_LacA_LacB"/>
</dbReference>
<dbReference type="NCBIfam" id="TIGR00689">
    <property type="entry name" value="rpiB_lacA_lacB"/>
    <property type="match status" value="1"/>
</dbReference>
<accession>A0A0W8E9X8</accession>
<evidence type="ECO:0000256" key="1">
    <source>
        <dbReference type="ARBA" id="ARBA00023235"/>
    </source>
</evidence>
<dbReference type="NCBIfam" id="TIGR01120">
    <property type="entry name" value="rpiB"/>
    <property type="match status" value="1"/>
</dbReference>
<dbReference type="Pfam" id="PF02502">
    <property type="entry name" value="LacAB_rpiB"/>
    <property type="match status" value="1"/>
</dbReference>
<sequence>MRIAIGSDHAGFSMKQEIVNELSAEGYEIVDCGTHSSESVDYPDIAQAVAGKVLEDDILGVLICGTGIGISIAANKIAGIRAALCHDPYTAKLAREHNDANIIAVGARISGPGIALEMIKTFINGKFQGGRHQRRVEKIDCLEKKCHEGSKSSGLY</sequence>
<name>A0A0W8E9X8_9ZZZZ</name>
<gene>
    <name evidence="2" type="ORF">ASZ90_017274</name>
</gene>